<sequence length="439" mass="48903">MGRPFRNNIIVKRGEPVTVSPPQEEIKEKGVFSLSFLDHIVCWVRTIYGFKSNERGNEMAGEVFKTALSKLLVHYYPLAGRLTAVSREKLAVSFYEKGAVFVEAEADFAMQDIEEMVRTDPSKLVDLVYDDGIHGNAKPLPECPLLVAQVTKLKCGGFIFGMCISHCLADGFTATEVVNSWAEIARGLPISVLPSLDKRSLLPRNPPKVEFPHPEFTNIENKSSSSNSNDFSKENMVCRVFHFNRESIKELKSKAMEDGVLSKCSTFECLTAFIWIARSKALNMVADQETKLMVPVNVREKMDPPLPKGHLGNGIAVACTISKAKDLNNESFSTTVGLVQDAIKMVTDASVRSSIDCHELHRSMHSLGHTILATTWSRIPFCTTDFGWGDAIFMAPVALPFDEMVIFFPNNGKEHYGDMIVYIALPESTMKTFQNLVMM</sequence>
<keyword evidence="3" id="KW-1185">Reference proteome</keyword>
<evidence type="ECO:0000313" key="3">
    <source>
        <dbReference type="Proteomes" id="UP001497516"/>
    </source>
</evidence>
<dbReference type="InterPro" id="IPR050317">
    <property type="entry name" value="Plant_Fungal_Acyltransferase"/>
</dbReference>
<dbReference type="EMBL" id="OZ034819">
    <property type="protein sequence ID" value="CAL1392990.1"/>
    <property type="molecule type" value="Genomic_DNA"/>
</dbReference>
<name>A0AAV2F694_9ROSI</name>
<dbReference type="GO" id="GO:0016747">
    <property type="term" value="F:acyltransferase activity, transferring groups other than amino-acyl groups"/>
    <property type="evidence" value="ECO:0007669"/>
    <property type="project" value="TreeGrafter"/>
</dbReference>
<dbReference type="PANTHER" id="PTHR31642:SF221">
    <property type="entry name" value="O-ACYLTRANSFERASE WSD1 C-TERMINAL DOMAIN-CONTAINING PROTEIN"/>
    <property type="match status" value="1"/>
</dbReference>
<dbReference type="Proteomes" id="UP001497516">
    <property type="component" value="Chromosome 6"/>
</dbReference>
<reference evidence="2 3" key="1">
    <citation type="submission" date="2024-04" db="EMBL/GenBank/DDBJ databases">
        <authorList>
            <person name="Fracassetti M."/>
        </authorList>
    </citation>
    <scope>NUCLEOTIDE SEQUENCE [LARGE SCALE GENOMIC DNA]</scope>
</reference>
<dbReference type="Gene3D" id="3.30.559.10">
    <property type="entry name" value="Chloramphenicol acetyltransferase-like domain"/>
    <property type="match status" value="2"/>
</dbReference>
<dbReference type="PANTHER" id="PTHR31642">
    <property type="entry name" value="TRICHOTHECENE 3-O-ACETYLTRANSFERASE"/>
    <property type="match status" value="1"/>
</dbReference>
<protein>
    <submittedName>
        <fullName evidence="2">Uncharacterized protein</fullName>
    </submittedName>
</protein>
<gene>
    <name evidence="2" type="ORF">LTRI10_LOCUS33598</name>
</gene>
<organism evidence="2 3">
    <name type="scientific">Linum trigynum</name>
    <dbReference type="NCBI Taxonomy" id="586398"/>
    <lineage>
        <taxon>Eukaryota</taxon>
        <taxon>Viridiplantae</taxon>
        <taxon>Streptophyta</taxon>
        <taxon>Embryophyta</taxon>
        <taxon>Tracheophyta</taxon>
        <taxon>Spermatophyta</taxon>
        <taxon>Magnoliopsida</taxon>
        <taxon>eudicotyledons</taxon>
        <taxon>Gunneridae</taxon>
        <taxon>Pentapetalae</taxon>
        <taxon>rosids</taxon>
        <taxon>fabids</taxon>
        <taxon>Malpighiales</taxon>
        <taxon>Linaceae</taxon>
        <taxon>Linum</taxon>
    </lineage>
</organism>
<dbReference type="InterPro" id="IPR023213">
    <property type="entry name" value="CAT-like_dom_sf"/>
</dbReference>
<evidence type="ECO:0000256" key="1">
    <source>
        <dbReference type="ARBA" id="ARBA00009861"/>
    </source>
</evidence>
<evidence type="ECO:0000313" key="2">
    <source>
        <dbReference type="EMBL" id="CAL1392990.1"/>
    </source>
</evidence>
<dbReference type="AlphaFoldDB" id="A0AAV2F694"/>
<proteinExistence type="inferred from homology"/>
<dbReference type="Pfam" id="PF02458">
    <property type="entry name" value="Transferase"/>
    <property type="match status" value="1"/>
</dbReference>
<comment type="similarity">
    <text evidence="1">Belongs to the plant acyltransferase family.</text>
</comment>
<accession>A0AAV2F694</accession>